<comment type="caution">
    <text evidence="1">The sequence shown here is derived from an EMBL/GenBank/DDBJ whole genome shotgun (WGS) entry which is preliminary data.</text>
</comment>
<dbReference type="OrthoDB" id="9874345at2"/>
<dbReference type="RefSeq" id="WP_136578441.1">
    <property type="nucleotide sequence ID" value="NZ_STFF01000004.1"/>
</dbReference>
<evidence type="ECO:0000313" key="1">
    <source>
        <dbReference type="EMBL" id="THU38487.1"/>
    </source>
</evidence>
<keyword evidence="2" id="KW-1185">Reference proteome</keyword>
<reference evidence="1 2" key="1">
    <citation type="submission" date="2019-04" db="EMBL/GenBank/DDBJ databases">
        <title>Niastella caeni sp. nov., isolated from activated sludge.</title>
        <authorList>
            <person name="Sheng M."/>
        </authorList>
    </citation>
    <scope>NUCLEOTIDE SEQUENCE [LARGE SCALE GENOMIC DNA]</scope>
    <source>
        <strain evidence="1 2">HX-2-15</strain>
    </source>
</reference>
<dbReference type="Proteomes" id="UP000306918">
    <property type="component" value="Unassembled WGS sequence"/>
</dbReference>
<dbReference type="PROSITE" id="PS51257">
    <property type="entry name" value="PROKAR_LIPOPROTEIN"/>
    <property type="match status" value="1"/>
</dbReference>
<dbReference type="AlphaFoldDB" id="A0A4S8HSF8"/>
<proteinExistence type="predicted"/>
<organism evidence="1 2">
    <name type="scientific">Niastella caeni</name>
    <dbReference type="NCBI Taxonomy" id="2569763"/>
    <lineage>
        <taxon>Bacteria</taxon>
        <taxon>Pseudomonadati</taxon>
        <taxon>Bacteroidota</taxon>
        <taxon>Chitinophagia</taxon>
        <taxon>Chitinophagales</taxon>
        <taxon>Chitinophagaceae</taxon>
        <taxon>Niastella</taxon>
    </lineage>
</organism>
<dbReference type="EMBL" id="STFF01000004">
    <property type="protein sequence ID" value="THU38487.1"/>
    <property type="molecule type" value="Genomic_DNA"/>
</dbReference>
<gene>
    <name evidence="1" type="ORF">FAM09_17630</name>
</gene>
<accession>A0A4S8HSF8</accession>
<protein>
    <submittedName>
        <fullName evidence="1">Uncharacterized protein</fullName>
    </submittedName>
</protein>
<sequence>MDWIKHIKPLLLFLSLLIISIACGQFWCAFTFFAISINPYSEQISKKLVNQHHLFADPKPAVWPNRYSVFNRCTEYVPEWFLSSCKHCNNEQGDLIAGSSHMN</sequence>
<evidence type="ECO:0000313" key="2">
    <source>
        <dbReference type="Proteomes" id="UP000306918"/>
    </source>
</evidence>
<name>A0A4S8HSF8_9BACT</name>